<gene>
    <name evidence="1" type="ORF">KFK09_018326</name>
</gene>
<name>A0A8T3AVP5_DENNO</name>
<protein>
    <submittedName>
        <fullName evidence="1">Uncharacterized protein</fullName>
    </submittedName>
</protein>
<dbReference type="EMBL" id="JAGYWB010000013">
    <property type="protein sequence ID" value="KAI0500118.1"/>
    <property type="molecule type" value="Genomic_DNA"/>
</dbReference>
<organism evidence="1 2">
    <name type="scientific">Dendrobium nobile</name>
    <name type="common">Orchid</name>
    <dbReference type="NCBI Taxonomy" id="94219"/>
    <lineage>
        <taxon>Eukaryota</taxon>
        <taxon>Viridiplantae</taxon>
        <taxon>Streptophyta</taxon>
        <taxon>Embryophyta</taxon>
        <taxon>Tracheophyta</taxon>
        <taxon>Spermatophyta</taxon>
        <taxon>Magnoliopsida</taxon>
        <taxon>Liliopsida</taxon>
        <taxon>Asparagales</taxon>
        <taxon>Orchidaceae</taxon>
        <taxon>Epidendroideae</taxon>
        <taxon>Malaxideae</taxon>
        <taxon>Dendrobiinae</taxon>
        <taxon>Dendrobium</taxon>
    </lineage>
</organism>
<evidence type="ECO:0000313" key="1">
    <source>
        <dbReference type="EMBL" id="KAI0500118.1"/>
    </source>
</evidence>
<dbReference type="AlphaFoldDB" id="A0A8T3AVP5"/>
<keyword evidence="2" id="KW-1185">Reference proteome</keyword>
<evidence type="ECO:0000313" key="2">
    <source>
        <dbReference type="Proteomes" id="UP000829196"/>
    </source>
</evidence>
<comment type="caution">
    <text evidence="1">The sequence shown here is derived from an EMBL/GenBank/DDBJ whole genome shotgun (WGS) entry which is preliminary data.</text>
</comment>
<accession>A0A8T3AVP5</accession>
<dbReference type="Proteomes" id="UP000829196">
    <property type="component" value="Unassembled WGS sequence"/>
</dbReference>
<reference evidence="1" key="1">
    <citation type="journal article" date="2022" name="Front. Genet.">
        <title>Chromosome-Scale Assembly of the Dendrobium nobile Genome Provides Insights Into the Molecular Mechanism of the Biosynthesis of the Medicinal Active Ingredient of Dendrobium.</title>
        <authorList>
            <person name="Xu Q."/>
            <person name="Niu S.-C."/>
            <person name="Li K.-L."/>
            <person name="Zheng P.-J."/>
            <person name="Zhang X.-J."/>
            <person name="Jia Y."/>
            <person name="Liu Y."/>
            <person name="Niu Y.-X."/>
            <person name="Yu L.-H."/>
            <person name="Chen D.-F."/>
            <person name="Zhang G.-Q."/>
        </authorList>
    </citation>
    <scope>NUCLEOTIDE SEQUENCE</scope>
    <source>
        <tissue evidence="1">Leaf</tissue>
    </source>
</reference>
<proteinExistence type="predicted"/>
<sequence length="50" mass="5752">MHILYPNLDQPLLVISIKRSGRKYLNENGLLDLSMISSQIMRAVPPHKHL</sequence>